<organism evidence="1 2">
    <name type="scientific">Coleophoma cylindrospora</name>
    <dbReference type="NCBI Taxonomy" id="1849047"/>
    <lineage>
        <taxon>Eukaryota</taxon>
        <taxon>Fungi</taxon>
        <taxon>Dikarya</taxon>
        <taxon>Ascomycota</taxon>
        <taxon>Pezizomycotina</taxon>
        <taxon>Leotiomycetes</taxon>
        <taxon>Helotiales</taxon>
        <taxon>Dermateaceae</taxon>
        <taxon>Coleophoma</taxon>
    </lineage>
</organism>
<evidence type="ECO:0000313" key="1">
    <source>
        <dbReference type="EMBL" id="RDW64862.1"/>
    </source>
</evidence>
<dbReference type="GO" id="GO:0016810">
    <property type="term" value="F:hydrolase activity, acting on carbon-nitrogen (but not peptide) bonds"/>
    <property type="evidence" value="ECO:0007669"/>
    <property type="project" value="InterPro"/>
</dbReference>
<reference evidence="1 2" key="1">
    <citation type="journal article" date="2018" name="IMA Fungus">
        <title>IMA Genome-F 9: Draft genome sequence of Annulohypoxylon stygium, Aspergillus mulundensis, Berkeleyomyces basicola (syn. Thielaviopsis basicola), Ceratocystis smalleyi, two Cercospora beticola strains, Coleophoma cylindrospora, Fusarium fracticaudum, Phialophora cf. hyalina, and Morchella septimelata.</title>
        <authorList>
            <person name="Wingfield B.D."/>
            <person name="Bills G.F."/>
            <person name="Dong Y."/>
            <person name="Huang W."/>
            <person name="Nel W.J."/>
            <person name="Swalarsk-Parry B.S."/>
            <person name="Vaghefi N."/>
            <person name="Wilken P.M."/>
            <person name="An Z."/>
            <person name="de Beer Z.W."/>
            <person name="De Vos L."/>
            <person name="Chen L."/>
            <person name="Duong T.A."/>
            <person name="Gao Y."/>
            <person name="Hammerbacher A."/>
            <person name="Kikkert J.R."/>
            <person name="Li Y."/>
            <person name="Li H."/>
            <person name="Li K."/>
            <person name="Li Q."/>
            <person name="Liu X."/>
            <person name="Ma X."/>
            <person name="Naidoo K."/>
            <person name="Pethybridge S.J."/>
            <person name="Sun J."/>
            <person name="Steenkamp E.T."/>
            <person name="van der Nest M.A."/>
            <person name="van Wyk S."/>
            <person name="Wingfield M.J."/>
            <person name="Xiong C."/>
            <person name="Yue Q."/>
            <person name="Zhang X."/>
        </authorList>
    </citation>
    <scope>NUCLEOTIDE SEQUENCE [LARGE SCALE GENOMIC DNA]</scope>
    <source>
        <strain evidence="1 2">BP6252</strain>
    </source>
</reference>
<keyword evidence="2" id="KW-1185">Reference proteome</keyword>
<gene>
    <name evidence="1" type="ORF">BP6252_10513</name>
</gene>
<dbReference type="Proteomes" id="UP000256645">
    <property type="component" value="Unassembled WGS sequence"/>
</dbReference>
<proteinExistence type="predicted"/>
<evidence type="ECO:0000313" key="2">
    <source>
        <dbReference type="Proteomes" id="UP000256645"/>
    </source>
</evidence>
<dbReference type="Gene3D" id="2.30.40.10">
    <property type="entry name" value="Urease, subunit C, domain 1"/>
    <property type="match status" value="1"/>
</dbReference>
<dbReference type="InterPro" id="IPR011059">
    <property type="entry name" value="Metal-dep_hydrolase_composite"/>
</dbReference>
<dbReference type="AlphaFoldDB" id="A0A3D8QSV5"/>
<accession>A0A3D8QSV5</accession>
<name>A0A3D8QSV5_9HELO</name>
<comment type="caution">
    <text evidence="1">The sequence shown here is derived from an EMBL/GenBank/DDBJ whole genome shotgun (WGS) entry which is preliminary data.</text>
</comment>
<protein>
    <submittedName>
        <fullName evidence="1">Uncharacterized protein</fullName>
    </submittedName>
</protein>
<dbReference type="EMBL" id="PDLM01000012">
    <property type="protein sequence ID" value="RDW64862.1"/>
    <property type="molecule type" value="Genomic_DNA"/>
</dbReference>
<sequence length="86" mass="9300">MARNQYTSPASFDESEYATMLSRLQAGKSTETRPSDESLNIGMSSCVFADILLPGRGKPMEKAAAVIENGFITFVGPQSELPGRKL</sequence>